<dbReference type="Proteomes" id="UP000259988">
    <property type="component" value="Segment"/>
</dbReference>
<keyword evidence="2" id="KW-1185">Reference proteome</keyword>
<gene>
    <name evidence="1" type="primary">139</name>
    <name evidence="1" type="ORF">SEA_STARPLATINUM_139</name>
</gene>
<name>A0A345M8Q6_9CAUD</name>
<dbReference type="EMBL" id="MH576965">
    <property type="protein sequence ID" value="AXH66877.1"/>
    <property type="molecule type" value="Genomic_DNA"/>
</dbReference>
<proteinExistence type="predicted"/>
<organism evidence="1 2">
    <name type="scientific">Streptomyces phage StarPlatinum</name>
    <dbReference type="NCBI Taxonomy" id="2283265"/>
    <lineage>
        <taxon>Viruses</taxon>
        <taxon>Duplodnaviria</taxon>
        <taxon>Heunggongvirae</taxon>
        <taxon>Uroviricota</taxon>
        <taxon>Caudoviricetes</taxon>
        <taxon>Stanwilliamsviridae</taxon>
        <taxon>Boydwoodruffvirinae</taxon>
        <taxon>Karimacvirus</taxon>
        <taxon>Karimacvirus starplatinum</taxon>
        <taxon>Streptomyces virus StarPlatinum</taxon>
    </lineage>
</organism>
<dbReference type="KEGG" id="vg:55609830"/>
<protein>
    <submittedName>
        <fullName evidence="1">Uncharacterized protein</fullName>
    </submittedName>
</protein>
<dbReference type="GeneID" id="55609830"/>
<accession>A0A345M8Q6</accession>
<evidence type="ECO:0000313" key="1">
    <source>
        <dbReference type="EMBL" id="AXH66877.1"/>
    </source>
</evidence>
<reference evidence="1 2" key="1">
    <citation type="submission" date="2018-07" db="EMBL/GenBank/DDBJ databases">
        <authorList>
            <person name="Cook J.L."/>
            <person name="Tucker S.D."/>
            <person name="Kassa A.K."/>
            <person name="Jones J.A."/>
            <person name="Khadka D."/>
            <person name="Klug H.M."/>
            <person name="Layton S.R."/>
            <person name="Nayek S."/>
            <person name="Bhuiyan S."/>
            <person name="Kim T."/>
            <person name="Hughes L.E."/>
            <person name="Garlena R.A."/>
            <person name="Russell D.A."/>
            <person name="Pope W.H."/>
            <person name="Jacobs-Sera D."/>
            <person name="Hatfull G.F."/>
        </authorList>
    </citation>
    <scope>NUCLEOTIDE SEQUENCE [LARGE SCALE GENOMIC DNA]</scope>
</reference>
<sequence>MRKIAEAYVDDENGLVLVKTKSGTYTTYLSTDTVEDELRRYRIRSDIPKLVAASLKRLIGFLGRTNV</sequence>
<dbReference type="RefSeq" id="YP_009839566.1">
    <property type="nucleotide sequence ID" value="NC_048721.1"/>
</dbReference>
<evidence type="ECO:0000313" key="2">
    <source>
        <dbReference type="Proteomes" id="UP000259988"/>
    </source>
</evidence>